<comment type="caution">
    <text evidence="2">The sequence shown here is derived from an EMBL/GenBank/DDBJ whole genome shotgun (WGS) entry which is preliminary data.</text>
</comment>
<dbReference type="AlphaFoldDB" id="A0AAV0TXN7"/>
<dbReference type="EMBL" id="CANTFL010000751">
    <property type="protein sequence ID" value="CAI5727542.1"/>
    <property type="molecule type" value="Genomic_DNA"/>
</dbReference>
<sequence>MRHVQLLTFAAALSIVECLQRSAVQSTTGITPSSAAQPHIKYYVHVVRDGEGCSFAGPTVPMCANKDAVCRMPPGQNAFAKDPLCLPYDPSDMESNPFEIEDTAVAPWAACNAAAELHRTVGDPPVCKRNFQCLCLHGPGERCVCAPADAVGDVDGALTCDSTTSAACREDTYCRYLHAGGMGCGQRPYFT</sequence>
<evidence type="ECO:0000313" key="2">
    <source>
        <dbReference type="EMBL" id="CAI5727542.1"/>
    </source>
</evidence>
<gene>
    <name evidence="2" type="ORF">HBR001_LOCUS4113</name>
</gene>
<feature type="chain" id="PRO_5044010019" description="Cysteine-rich protein" evidence="1">
    <location>
        <begin position="19"/>
        <end position="191"/>
    </location>
</feature>
<accession>A0AAV0TXN7</accession>
<keyword evidence="3" id="KW-1185">Reference proteome</keyword>
<evidence type="ECO:0000256" key="1">
    <source>
        <dbReference type="SAM" id="SignalP"/>
    </source>
</evidence>
<name>A0AAV0TXN7_HYABA</name>
<proteinExistence type="predicted"/>
<dbReference type="Proteomes" id="UP001162031">
    <property type="component" value="Unassembled WGS sequence"/>
</dbReference>
<keyword evidence="1" id="KW-0732">Signal</keyword>
<feature type="signal peptide" evidence="1">
    <location>
        <begin position="1"/>
        <end position="18"/>
    </location>
</feature>
<reference evidence="2" key="1">
    <citation type="submission" date="2022-12" db="EMBL/GenBank/DDBJ databases">
        <authorList>
            <person name="Webb A."/>
        </authorList>
    </citation>
    <scope>NUCLEOTIDE SEQUENCE</scope>
    <source>
        <strain evidence="2">Hp1</strain>
    </source>
</reference>
<organism evidence="2 3">
    <name type="scientific">Hyaloperonospora brassicae</name>
    <name type="common">Brassica downy mildew</name>
    <name type="synonym">Peronospora brassicae</name>
    <dbReference type="NCBI Taxonomy" id="162125"/>
    <lineage>
        <taxon>Eukaryota</taxon>
        <taxon>Sar</taxon>
        <taxon>Stramenopiles</taxon>
        <taxon>Oomycota</taxon>
        <taxon>Peronosporomycetes</taxon>
        <taxon>Peronosporales</taxon>
        <taxon>Peronosporaceae</taxon>
        <taxon>Hyaloperonospora</taxon>
    </lineage>
</organism>
<evidence type="ECO:0000313" key="3">
    <source>
        <dbReference type="Proteomes" id="UP001162031"/>
    </source>
</evidence>
<protein>
    <recommendedName>
        <fullName evidence="4">Cysteine-rich protein</fullName>
    </recommendedName>
</protein>
<evidence type="ECO:0008006" key="4">
    <source>
        <dbReference type="Google" id="ProtNLM"/>
    </source>
</evidence>